<name>A0ABQ9HAU2_9NEOP</name>
<dbReference type="Proteomes" id="UP001159363">
    <property type="component" value="Chromosome 5"/>
</dbReference>
<protein>
    <submittedName>
        <fullName evidence="1">Uncharacterized protein</fullName>
    </submittedName>
</protein>
<evidence type="ECO:0000313" key="1">
    <source>
        <dbReference type="EMBL" id="KAJ8881447.1"/>
    </source>
</evidence>
<evidence type="ECO:0000313" key="2">
    <source>
        <dbReference type="Proteomes" id="UP001159363"/>
    </source>
</evidence>
<dbReference type="EMBL" id="JARBHB010000006">
    <property type="protein sequence ID" value="KAJ8881447.1"/>
    <property type="molecule type" value="Genomic_DNA"/>
</dbReference>
<gene>
    <name evidence="1" type="ORF">PR048_017928</name>
</gene>
<comment type="caution">
    <text evidence="1">The sequence shown here is derived from an EMBL/GenBank/DDBJ whole genome shotgun (WGS) entry which is preliminary data.</text>
</comment>
<organism evidence="1 2">
    <name type="scientific">Dryococelus australis</name>
    <dbReference type="NCBI Taxonomy" id="614101"/>
    <lineage>
        <taxon>Eukaryota</taxon>
        <taxon>Metazoa</taxon>
        <taxon>Ecdysozoa</taxon>
        <taxon>Arthropoda</taxon>
        <taxon>Hexapoda</taxon>
        <taxon>Insecta</taxon>
        <taxon>Pterygota</taxon>
        <taxon>Neoptera</taxon>
        <taxon>Polyneoptera</taxon>
        <taxon>Phasmatodea</taxon>
        <taxon>Verophasmatodea</taxon>
        <taxon>Anareolatae</taxon>
        <taxon>Phasmatidae</taxon>
        <taxon>Eurycanthinae</taxon>
        <taxon>Dryococelus</taxon>
    </lineage>
</organism>
<reference evidence="1 2" key="1">
    <citation type="submission" date="2023-02" db="EMBL/GenBank/DDBJ databases">
        <title>LHISI_Scaffold_Assembly.</title>
        <authorList>
            <person name="Stuart O.P."/>
            <person name="Cleave R."/>
            <person name="Magrath M.J.L."/>
            <person name="Mikheyev A.S."/>
        </authorList>
    </citation>
    <scope>NUCLEOTIDE SEQUENCE [LARGE SCALE GENOMIC DNA]</scope>
    <source>
        <strain evidence="1">Daus_M_001</strain>
        <tissue evidence="1">Leg muscle</tissue>
    </source>
</reference>
<accession>A0ABQ9HAU2</accession>
<sequence>MGVLPWFIRGLKKGLLFIHRLVHLIGSSTEQLSFGDRVTEDVVDDDIIKALDDSDVDFLDDDDDDADPNYVPVEPVNSNQNIDQVTRDMLWKNCESFDTNIALLGDQEWEVGNREFFTPLDYFEQYIPDDFYELTSDQSNRPHMQENPTKQLKSTPVEYKQVVCAHIFLRSHSCHATDCSHSETSCTCWIICQLQKKKSNPLWKVQPIYDVVRNKCKQLP</sequence>
<keyword evidence="2" id="KW-1185">Reference proteome</keyword>
<proteinExistence type="predicted"/>